<dbReference type="PANTHER" id="PTHR21445:SF0">
    <property type="entry name" value="APURINIC-APYRIMIDINIC ENDONUCLEASE"/>
    <property type="match status" value="1"/>
</dbReference>
<dbReference type="InterPro" id="IPR013022">
    <property type="entry name" value="Xyl_isomerase-like_TIM-brl"/>
</dbReference>
<dbReference type="PROSITE" id="PS51432">
    <property type="entry name" value="AP_NUCLEASE_F2_4"/>
    <property type="match status" value="1"/>
</dbReference>
<sequence>MSYCCHDDSHDLTSSTPVYERTFTYKTLGGKDPRMVSVSDIFCSGSKSTSHKSLLRSIKEDGCVQVFTGGTTGWSPTRLPSSIVKQMKKSTRQVPLYIHCPFTIDISKNDKAIGGLQNYLKSEPSLNKACILHMGYGTENKLGTNLSELSINHKTTLLLENSAGKNLGSSIESIRKVYEAIDSSYRISVCLDTQHLYASGLCRFESSEEVATMFDTVSNICGVPGAIHLNDSKVEYCSGKDRHESLREGHIWYESHDTLIDLVDIALQYDIPLISETPDPVTDREILSHLV</sequence>
<dbReference type="SUPFAM" id="SSF51658">
    <property type="entry name" value="Xylose isomerase-like"/>
    <property type="match status" value="1"/>
</dbReference>
<protein>
    <recommendedName>
        <fullName evidence="1">Xylose isomerase-like TIM barrel domain-containing protein</fullName>
    </recommendedName>
</protein>
<proteinExistence type="predicted"/>
<dbReference type="InterPro" id="IPR036237">
    <property type="entry name" value="Xyl_isomerase-like_sf"/>
</dbReference>
<evidence type="ECO:0000259" key="1">
    <source>
        <dbReference type="Pfam" id="PF01261"/>
    </source>
</evidence>
<dbReference type="AlphaFoldDB" id="A0A6C0JV83"/>
<evidence type="ECO:0000313" key="2">
    <source>
        <dbReference type="EMBL" id="QHU08610.1"/>
    </source>
</evidence>
<dbReference type="Gene3D" id="3.20.20.150">
    <property type="entry name" value="Divalent-metal-dependent TIM barrel enzymes"/>
    <property type="match status" value="1"/>
</dbReference>
<dbReference type="Pfam" id="PF01261">
    <property type="entry name" value="AP_endonuc_2"/>
    <property type="match status" value="1"/>
</dbReference>
<dbReference type="GO" id="GO:0008270">
    <property type="term" value="F:zinc ion binding"/>
    <property type="evidence" value="ECO:0007669"/>
    <property type="project" value="InterPro"/>
</dbReference>
<dbReference type="EMBL" id="MN740698">
    <property type="protein sequence ID" value="QHU08610.1"/>
    <property type="molecule type" value="Genomic_DNA"/>
</dbReference>
<dbReference type="GO" id="GO:0008081">
    <property type="term" value="F:phosphoric diester hydrolase activity"/>
    <property type="evidence" value="ECO:0007669"/>
    <property type="project" value="TreeGrafter"/>
</dbReference>
<dbReference type="GO" id="GO:0003677">
    <property type="term" value="F:DNA binding"/>
    <property type="evidence" value="ECO:0007669"/>
    <property type="project" value="InterPro"/>
</dbReference>
<dbReference type="GO" id="GO:0003906">
    <property type="term" value="F:DNA-(apurinic or apyrimidinic site) endonuclease activity"/>
    <property type="evidence" value="ECO:0007669"/>
    <property type="project" value="TreeGrafter"/>
</dbReference>
<accession>A0A6C0JV83</accession>
<dbReference type="SMART" id="SM00518">
    <property type="entry name" value="AP2Ec"/>
    <property type="match status" value="1"/>
</dbReference>
<dbReference type="GO" id="GO:0006284">
    <property type="term" value="P:base-excision repair"/>
    <property type="evidence" value="ECO:0007669"/>
    <property type="project" value="TreeGrafter"/>
</dbReference>
<dbReference type="InterPro" id="IPR001719">
    <property type="entry name" value="AP_endonuc_2"/>
</dbReference>
<reference evidence="2" key="1">
    <citation type="journal article" date="2020" name="Nature">
        <title>Giant virus diversity and host interactions through global metagenomics.</title>
        <authorList>
            <person name="Schulz F."/>
            <person name="Roux S."/>
            <person name="Paez-Espino D."/>
            <person name="Jungbluth S."/>
            <person name="Walsh D.A."/>
            <person name="Denef V.J."/>
            <person name="McMahon K.D."/>
            <person name="Konstantinidis K.T."/>
            <person name="Eloe-Fadrosh E.A."/>
            <person name="Kyrpides N.C."/>
            <person name="Woyke T."/>
        </authorList>
    </citation>
    <scope>NUCLEOTIDE SEQUENCE</scope>
    <source>
        <strain evidence="2">GVMAG-S-1063924-116</strain>
    </source>
</reference>
<name>A0A6C0JV83_9ZZZZ</name>
<dbReference type="PANTHER" id="PTHR21445">
    <property type="entry name" value="ENDONUCLEASE IV ENDODEOXYRIBONUCLEASE IV"/>
    <property type="match status" value="1"/>
</dbReference>
<organism evidence="2">
    <name type="scientific">viral metagenome</name>
    <dbReference type="NCBI Taxonomy" id="1070528"/>
    <lineage>
        <taxon>unclassified sequences</taxon>
        <taxon>metagenomes</taxon>
        <taxon>organismal metagenomes</taxon>
    </lineage>
</organism>
<feature type="domain" description="Xylose isomerase-like TIM barrel" evidence="1">
    <location>
        <begin position="94"/>
        <end position="278"/>
    </location>
</feature>